<dbReference type="OrthoDB" id="2121326at2759"/>
<keyword evidence="1" id="KW-0813">Transport</keyword>
<dbReference type="AlphaFoldDB" id="A0A2N1JFI4"/>
<organism evidence="5 6">
    <name type="scientific">Malassezia vespertilionis</name>
    <dbReference type="NCBI Taxonomy" id="2020962"/>
    <lineage>
        <taxon>Eukaryota</taxon>
        <taxon>Fungi</taxon>
        <taxon>Dikarya</taxon>
        <taxon>Basidiomycota</taxon>
        <taxon>Ustilaginomycotina</taxon>
        <taxon>Malasseziomycetes</taxon>
        <taxon>Malasseziales</taxon>
        <taxon>Malasseziaceae</taxon>
        <taxon>Malassezia</taxon>
    </lineage>
</organism>
<name>A0A2N1JFI4_9BASI</name>
<dbReference type="PROSITE" id="PS00194">
    <property type="entry name" value="THIOREDOXIN_1"/>
    <property type="match status" value="1"/>
</dbReference>
<feature type="domain" description="Thioredoxin" evidence="4">
    <location>
        <begin position="24"/>
        <end position="149"/>
    </location>
</feature>
<evidence type="ECO:0000313" key="5">
    <source>
        <dbReference type="EMBL" id="PKI85307.1"/>
    </source>
</evidence>
<dbReference type="EMBL" id="KZ454988">
    <property type="protein sequence ID" value="PKI85307.1"/>
    <property type="molecule type" value="Genomic_DNA"/>
</dbReference>
<dbReference type="InterPro" id="IPR036249">
    <property type="entry name" value="Thioredoxin-like_sf"/>
</dbReference>
<keyword evidence="6" id="KW-1185">Reference proteome</keyword>
<evidence type="ECO:0000313" key="6">
    <source>
        <dbReference type="Proteomes" id="UP000232875"/>
    </source>
</evidence>
<dbReference type="PRINTS" id="PR00421">
    <property type="entry name" value="THIOREDOXIN"/>
</dbReference>
<accession>A0A2N1JFI4</accession>
<evidence type="ECO:0000259" key="4">
    <source>
        <dbReference type="PROSITE" id="PS51352"/>
    </source>
</evidence>
<dbReference type="InterPro" id="IPR013766">
    <property type="entry name" value="Thioredoxin_domain"/>
</dbReference>
<proteinExistence type="predicted"/>
<dbReference type="GO" id="GO:0015035">
    <property type="term" value="F:protein-disulfide reductase activity"/>
    <property type="evidence" value="ECO:0007669"/>
    <property type="project" value="TreeGrafter"/>
</dbReference>
<evidence type="ECO:0000256" key="1">
    <source>
        <dbReference type="ARBA" id="ARBA00022448"/>
    </source>
</evidence>
<evidence type="ECO:0000256" key="2">
    <source>
        <dbReference type="ARBA" id="ARBA00022982"/>
    </source>
</evidence>
<evidence type="ECO:0000256" key="3">
    <source>
        <dbReference type="ARBA" id="ARBA00023157"/>
    </source>
</evidence>
<dbReference type="Gene3D" id="3.40.30.10">
    <property type="entry name" value="Glutaredoxin"/>
    <property type="match status" value="1"/>
</dbReference>
<keyword evidence="3" id="KW-1015">Disulfide bond</keyword>
<dbReference type="CDD" id="cd02947">
    <property type="entry name" value="TRX_family"/>
    <property type="match status" value="1"/>
</dbReference>
<dbReference type="GO" id="GO:0005737">
    <property type="term" value="C:cytoplasm"/>
    <property type="evidence" value="ECO:0007669"/>
    <property type="project" value="TreeGrafter"/>
</dbReference>
<dbReference type="STRING" id="2020962.A0A2N1JFI4"/>
<protein>
    <recommendedName>
        <fullName evidence="4">Thioredoxin domain-containing protein</fullName>
    </recommendedName>
</protein>
<dbReference type="PANTHER" id="PTHR45663">
    <property type="entry name" value="GEO12009P1"/>
    <property type="match status" value="1"/>
</dbReference>
<dbReference type="Pfam" id="PF00085">
    <property type="entry name" value="Thioredoxin"/>
    <property type="match status" value="1"/>
</dbReference>
<reference evidence="5 6" key="1">
    <citation type="submission" date="2017-10" db="EMBL/GenBank/DDBJ databases">
        <title>A novel species of cold-tolerant Malassezia isolated from bats.</title>
        <authorList>
            <person name="Lorch J.M."/>
            <person name="Palmer J.M."/>
            <person name="Vanderwolf K.J."/>
            <person name="Schmidt K.Z."/>
            <person name="Verant M.L."/>
            <person name="Weller T.J."/>
            <person name="Blehert D.S."/>
        </authorList>
    </citation>
    <scope>NUCLEOTIDE SEQUENCE [LARGE SCALE GENOMIC DNA]</scope>
    <source>
        <strain evidence="5 6">NWHC:44797-103</strain>
    </source>
</reference>
<dbReference type="Proteomes" id="UP000232875">
    <property type="component" value="Unassembled WGS sequence"/>
</dbReference>
<sequence length="149" mass="16600">MMLPRSVQMQAFRIARMSPAHQSVRFLSQSPIARKVEEDISGERLGEILQEKQQQGAEGVPLLVDFFAEWCGPCKQLSPILLRLASSPELVGGRNIDLVTVDVDKNMEVAQMFQVRAMPTVVAIKDGKHASTFVGLLPEPKLKEFIENL</sequence>
<dbReference type="SUPFAM" id="SSF52833">
    <property type="entry name" value="Thioredoxin-like"/>
    <property type="match status" value="1"/>
</dbReference>
<dbReference type="InterPro" id="IPR017937">
    <property type="entry name" value="Thioredoxin_CS"/>
</dbReference>
<dbReference type="PANTHER" id="PTHR45663:SF11">
    <property type="entry name" value="GEO12009P1"/>
    <property type="match status" value="1"/>
</dbReference>
<gene>
    <name evidence="5" type="ORF">MVES_000952</name>
</gene>
<keyword evidence="2" id="KW-0249">Electron transport</keyword>
<dbReference type="PROSITE" id="PS51352">
    <property type="entry name" value="THIOREDOXIN_2"/>
    <property type="match status" value="1"/>
</dbReference>